<dbReference type="OrthoDB" id="8120898at2759"/>
<keyword evidence="2" id="KW-1185">Reference proteome</keyword>
<dbReference type="Proteomes" id="UP000007151">
    <property type="component" value="Unassembled WGS sequence"/>
</dbReference>
<name>A0A212EUT7_DANPL</name>
<dbReference type="AlphaFoldDB" id="A0A212EUT7"/>
<gene>
    <name evidence="1" type="ORF">KGM_210248</name>
</gene>
<sequence length="336" mass="39634">MVNYFIYARDFSFSTLNNKYYHTNGLKTLEQFKRDVENIKEEQSLAGEPPAESKIVYLHWGDDCWDVDEDKTRTAYVDQKCERMGTDPEWIIKHLQKKYVLHESDRIKLLYIITDGLICKESAEKCFKFNEFMQYDRVVFHALNEQTANIDFSVAASFFKSRCMVYRNYKLLVSTDISKEFDYDKIDIHNFTAKKDQLKSHITLKYIRQFNRDAESLQEIHKLKVMRERLFDRINSERSALSDSDRNNKLMLTYIVMKVDIERSISSLITYIMSNVRSYSFDALTFDMEADEGFEDELTDDADYTTEQEFEIFDFSLEDDVGIPGSCANGRMVYAT</sequence>
<reference evidence="1 2" key="1">
    <citation type="journal article" date="2011" name="Cell">
        <title>The monarch butterfly genome yields insights into long-distance migration.</title>
        <authorList>
            <person name="Zhan S."/>
            <person name="Merlin C."/>
            <person name="Boore J.L."/>
            <person name="Reppert S.M."/>
        </authorList>
    </citation>
    <scope>NUCLEOTIDE SEQUENCE [LARGE SCALE GENOMIC DNA]</scope>
    <source>
        <strain evidence="1">F-2</strain>
    </source>
</reference>
<protein>
    <submittedName>
        <fullName evidence="1">Uncharacterized protein</fullName>
    </submittedName>
</protein>
<dbReference type="EMBL" id="AGBW02012297">
    <property type="protein sequence ID" value="OWR45258.1"/>
    <property type="molecule type" value="Genomic_DNA"/>
</dbReference>
<comment type="caution">
    <text evidence="1">The sequence shown here is derived from an EMBL/GenBank/DDBJ whole genome shotgun (WGS) entry which is preliminary data.</text>
</comment>
<organism evidence="1 2">
    <name type="scientific">Danaus plexippus plexippus</name>
    <dbReference type="NCBI Taxonomy" id="278856"/>
    <lineage>
        <taxon>Eukaryota</taxon>
        <taxon>Metazoa</taxon>
        <taxon>Ecdysozoa</taxon>
        <taxon>Arthropoda</taxon>
        <taxon>Hexapoda</taxon>
        <taxon>Insecta</taxon>
        <taxon>Pterygota</taxon>
        <taxon>Neoptera</taxon>
        <taxon>Endopterygota</taxon>
        <taxon>Lepidoptera</taxon>
        <taxon>Glossata</taxon>
        <taxon>Ditrysia</taxon>
        <taxon>Papilionoidea</taxon>
        <taxon>Nymphalidae</taxon>
        <taxon>Danainae</taxon>
        <taxon>Danaini</taxon>
        <taxon>Danaina</taxon>
        <taxon>Danaus</taxon>
        <taxon>Danaus</taxon>
    </lineage>
</organism>
<proteinExistence type="predicted"/>
<accession>A0A212EUT7</accession>
<evidence type="ECO:0000313" key="1">
    <source>
        <dbReference type="EMBL" id="OWR45258.1"/>
    </source>
</evidence>
<evidence type="ECO:0000313" key="2">
    <source>
        <dbReference type="Proteomes" id="UP000007151"/>
    </source>
</evidence>
<dbReference type="KEGG" id="dpl:KGM_210248"/>
<dbReference type="eggNOG" id="ENOG502QS9X">
    <property type="taxonomic scope" value="Eukaryota"/>
</dbReference>